<dbReference type="PROSITE" id="PS50851">
    <property type="entry name" value="CHEW"/>
    <property type="match status" value="2"/>
</dbReference>
<dbReference type="PANTHER" id="PTHR22617">
    <property type="entry name" value="CHEMOTAXIS SENSOR HISTIDINE KINASE-RELATED"/>
    <property type="match status" value="1"/>
</dbReference>
<dbReference type="Gene3D" id="2.40.50.180">
    <property type="entry name" value="CheA-289, Domain 4"/>
    <property type="match status" value="2"/>
</dbReference>
<dbReference type="RefSeq" id="WP_102170952.1">
    <property type="nucleotide sequence ID" value="NZ_NMQA01000003.1"/>
</dbReference>
<sequence>MENKQFLTFRVCDLQYGIESVLVQEIFPLPELTPIAEAPANILGILNWRGKILPMIHLDFYEGHLGQDCRLSDFVIVVQWEDLQIGIVVQQVNELLELDTEFIETGVPAIFSSHINTALITGVAKLDSGMIALLNVEALIHQETLLTFIWNTQIQLDMMSESPTDKIYQAKPEVSNTSFYDLYCSGATPKERATFRQRAEIYKQPIDSLETTTPIPLTVIRFGDEYFGVNLELVREITCIRNLSPIPYSPKHIVGNMHLRGEIFTLVDIRNILHLPVTLVTTGSMAVVVQVDDIVAGVPVDEVLELIYINSADITPLPTTASTTNKLYLRGIAPFEGKMLSVLDLAKIFTKGELAVKKAS</sequence>
<dbReference type="SMART" id="SM00260">
    <property type="entry name" value="CheW"/>
    <property type="match status" value="2"/>
</dbReference>
<dbReference type="EMBL" id="NMQA01000003">
    <property type="protein sequence ID" value="PMB01234.1"/>
    <property type="molecule type" value="Genomic_DNA"/>
</dbReference>
<dbReference type="SUPFAM" id="SSF50341">
    <property type="entry name" value="CheW-like"/>
    <property type="match status" value="2"/>
</dbReference>
<feature type="domain" description="CheW-like" evidence="1">
    <location>
        <begin position="3"/>
        <end position="145"/>
    </location>
</feature>
<gene>
    <name evidence="2" type="ORF">CEN50_00185</name>
</gene>
<dbReference type="Pfam" id="PF01584">
    <property type="entry name" value="CheW"/>
    <property type="match status" value="2"/>
</dbReference>
<comment type="caution">
    <text evidence="2">The sequence shown here is derived from an EMBL/GenBank/DDBJ whole genome shotgun (WGS) entry which is preliminary data.</text>
</comment>
<dbReference type="GO" id="GO:0007165">
    <property type="term" value="P:signal transduction"/>
    <property type="evidence" value="ECO:0007669"/>
    <property type="project" value="InterPro"/>
</dbReference>
<dbReference type="PANTHER" id="PTHR22617:SF23">
    <property type="entry name" value="CHEMOTAXIS PROTEIN CHEW"/>
    <property type="match status" value="1"/>
</dbReference>
<protein>
    <submittedName>
        <fullName evidence="2">Chemotaxis protein CheW</fullName>
    </submittedName>
</protein>
<evidence type="ECO:0000313" key="3">
    <source>
        <dbReference type="Proteomes" id="UP000235025"/>
    </source>
</evidence>
<reference evidence="2 3" key="1">
    <citation type="submission" date="2017-07" db="EMBL/GenBank/DDBJ databases">
        <title>Genomes of Fischerella (Mastigocladus) sp. strains.</title>
        <authorList>
            <person name="Miller S.R."/>
        </authorList>
    </citation>
    <scope>NUCLEOTIDE SEQUENCE [LARGE SCALE GENOMIC DNA]</scope>
    <source>
        <strain evidence="2 3">CCMEE 5268</strain>
    </source>
</reference>
<organism evidence="2 3">
    <name type="scientific">Fischerella thermalis CCMEE 5268</name>
    <dbReference type="NCBI Taxonomy" id="2019662"/>
    <lineage>
        <taxon>Bacteria</taxon>
        <taxon>Bacillati</taxon>
        <taxon>Cyanobacteriota</taxon>
        <taxon>Cyanophyceae</taxon>
        <taxon>Nostocales</taxon>
        <taxon>Hapalosiphonaceae</taxon>
        <taxon>Fischerella</taxon>
    </lineage>
</organism>
<name>A0A2N6KMP9_9CYAN</name>
<proteinExistence type="predicted"/>
<dbReference type="GO" id="GO:0006935">
    <property type="term" value="P:chemotaxis"/>
    <property type="evidence" value="ECO:0007669"/>
    <property type="project" value="InterPro"/>
</dbReference>
<evidence type="ECO:0000313" key="2">
    <source>
        <dbReference type="EMBL" id="PMB01234.1"/>
    </source>
</evidence>
<dbReference type="Proteomes" id="UP000235025">
    <property type="component" value="Unassembled WGS sequence"/>
</dbReference>
<feature type="domain" description="CheW-like" evidence="1">
    <location>
        <begin position="214"/>
        <end position="354"/>
    </location>
</feature>
<dbReference type="GO" id="GO:0005829">
    <property type="term" value="C:cytosol"/>
    <property type="evidence" value="ECO:0007669"/>
    <property type="project" value="TreeGrafter"/>
</dbReference>
<accession>A0A2N6KMP9</accession>
<dbReference type="InterPro" id="IPR002545">
    <property type="entry name" value="CheW-lke_dom"/>
</dbReference>
<evidence type="ECO:0000259" key="1">
    <source>
        <dbReference type="PROSITE" id="PS50851"/>
    </source>
</evidence>
<dbReference type="AlphaFoldDB" id="A0A2N6KMP9"/>
<dbReference type="InterPro" id="IPR036061">
    <property type="entry name" value="CheW-like_dom_sf"/>
</dbReference>
<dbReference type="Gene3D" id="2.30.30.40">
    <property type="entry name" value="SH3 Domains"/>
    <property type="match status" value="2"/>
</dbReference>
<dbReference type="InterPro" id="IPR039315">
    <property type="entry name" value="CheW"/>
</dbReference>